<dbReference type="OrthoDB" id="2898773at2"/>
<name>A0A495XJU9_9PSEU</name>
<dbReference type="Proteomes" id="UP000272729">
    <property type="component" value="Unassembled WGS sequence"/>
</dbReference>
<comment type="caution">
    <text evidence="1">The sequence shown here is derived from an EMBL/GenBank/DDBJ whole genome shotgun (WGS) entry which is preliminary data.</text>
</comment>
<dbReference type="InterPro" id="IPR019587">
    <property type="entry name" value="Polyketide_cyclase/dehydratase"/>
</dbReference>
<evidence type="ECO:0000313" key="2">
    <source>
        <dbReference type="Proteomes" id="UP000272729"/>
    </source>
</evidence>
<dbReference type="AlphaFoldDB" id="A0A495XJU9"/>
<dbReference type="Pfam" id="PF10604">
    <property type="entry name" value="Polyketide_cyc2"/>
    <property type="match status" value="1"/>
</dbReference>
<organism evidence="1 2">
    <name type="scientific">Saccharothrix variisporea</name>
    <dbReference type="NCBI Taxonomy" id="543527"/>
    <lineage>
        <taxon>Bacteria</taxon>
        <taxon>Bacillati</taxon>
        <taxon>Actinomycetota</taxon>
        <taxon>Actinomycetes</taxon>
        <taxon>Pseudonocardiales</taxon>
        <taxon>Pseudonocardiaceae</taxon>
        <taxon>Saccharothrix</taxon>
    </lineage>
</organism>
<protein>
    <submittedName>
        <fullName evidence="1">Polyketide cyclase/dehydrase/lipid transport protein</fullName>
    </submittedName>
</protein>
<sequence length="141" mass="15975">MDVTARRTIAREPERVAAYAMDWRHDHEWTQGIKRAELTSPAPGGGFGVGAEVTRTAYFLGRRIDYVLRVEAHEPPALLDMRSVAGPFPMHVTYRFDPAPEGTLASIRVRGGRYRLLDPVMGWFVRNNLRKDLRDLAEKVG</sequence>
<reference evidence="1 2" key="1">
    <citation type="submission" date="2018-10" db="EMBL/GenBank/DDBJ databases">
        <title>Sequencing the genomes of 1000 actinobacteria strains.</title>
        <authorList>
            <person name="Klenk H.-P."/>
        </authorList>
    </citation>
    <scope>NUCLEOTIDE SEQUENCE [LARGE SCALE GENOMIC DNA]</scope>
    <source>
        <strain evidence="1 2">DSM 43911</strain>
    </source>
</reference>
<evidence type="ECO:0000313" key="1">
    <source>
        <dbReference type="EMBL" id="RKT73445.1"/>
    </source>
</evidence>
<accession>A0A495XJU9</accession>
<gene>
    <name evidence="1" type="ORF">DFJ66_6778</name>
</gene>
<dbReference type="InterPro" id="IPR023393">
    <property type="entry name" value="START-like_dom_sf"/>
</dbReference>
<proteinExistence type="predicted"/>
<dbReference type="EMBL" id="RBXR01000001">
    <property type="protein sequence ID" value="RKT73445.1"/>
    <property type="molecule type" value="Genomic_DNA"/>
</dbReference>
<dbReference type="Gene3D" id="3.30.530.20">
    <property type="match status" value="1"/>
</dbReference>
<dbReference type="RefSeq" id="WP_121227223.1">
    <property type="nucleotide sequence ID" value="NZ_JBIUBA010000014.1"/>
</dbReference>
<keyword evidence="2" id="KW-1185">Reference proteome</keyword>
<dbReference type="SUPFAM" id="SSF55961">
    <property type="entry name" value="Bet v1-like"/>
    <property type="match status" value="1"/>
</dbReference>